<keyword evidence="3" id="KW-1185">Reference proteome</keyword>
<evidence type="ECO:0000313" key="2">
    <source>
        <dbReference type="EMBL" id="KTD46520.1"/>
    </source>
</evidence>
<dbReference type="PROSITE" id="PS50851">
    <property type="entry name" value="CHEW"/>
    <property type="match status" value="1"/>
</dbReference>
<dbReference type="PANTHER" id="PTHR22617:SF23">
    <property type="entry name" value="CHEMOTAXIS PROTEIN CHEW"/>
    <property type="match status" value="1"/>
</dbReference>
<dbReference type="GO" id="GO:0005829">
    <property type="term" value="C:cytosol"/>
    <property type="evidence" value="ECO:0007669"/>
    <property type="project" value="TreeGrafter"/>
</dbReference>
<evidence type="ECO:0000313" key="3">
    <source>
        <dbReference type="Proteomes" id="UP000054618"/>
    </source>
</evidence>
<dbReference type="SUPFAM" id="SSF50341">
    <property type="entry name" value="CheW-like"/>
    <property type="match status" value="1"/>
</dbReference>
<dbReference type="InterPro" id="IPR036061">
    <property type="entry name" value="CheW-like_dom_sf"/>
</dbReference>
<dbReference type="Gene3D" id="2.30.30.40">
    <property type="entry name" value="SH3 Domains"/>
    <property type="match status" value="1"/>
</dbReference>
<dbReference type="STRING" id="45073.Lqui_2445"/>
<reference evidence="2 3" key="1">
    <citation type="submission" date="2015-11" db="EMBL/GenBank/DDBJ databases">
        <title>Genomic analysis of 38 Legionella species identifies large and diverse effector repertoires.</title>
        <authorList>
            <person name="Burstein D."/>
            <person name="Amaro F."/>
            <person name="Zusman T."/>
            <person name="Lifshitz Z."/>
            <person name="Cohen O."/>
            <person name="Gilbert J.A."/>
            <person name="Pupko T."/>
            <person name="Shuman H.A."/>
            <person name="Segal G."/>
        </authorList>
    </citation>
    <scope>NUCLEOTIDE SEQUENCE [LARGE SCALE GENOMIC DNA]</scope>
    <source>
        <strain evidence="2 3">CDC#1442-AUS-E</strain>
    </source>
</reference>
<feature type="domain" description="CheW-like" evidence="1">
    <location>
        <begin position="6"/>
        <end position="141"/>
    </location>
</feature>
<dbReference type="SMART" id="SM00260">
    <property type="entry name" value="CheW"/>
    <property type="match status" value="1"/>
</dbReference>
<dbReference type="RefSeq" id="WP_058508531.1">
    <property type="nucleotide sequence ID" value="NZ_CAAAIK010000008.1"/>
</dbReference>
<sequence length="148" mass="16822">MSEKPESYYLKFRLGEQIILVSLDSVYLILPIAQLQNIPQQHSALAGILNYHGQAVPVYHLYELLEASKVAYDLDTPIILCSLSSQCIGLFVSEVMEVCDVNEQLIQQPPKTWAYVKGIIKNETSSAWVLDLEQLLHWPQPCLERAHE</sequence>
<name>A0A0W0XPL7_9GAMM</name>
<dbReference type="Gene3D" id="2.40.50.180">
    <property type="entry name" value="CheA-289, Domain 4"/>
    <property type="match status" value="1"/>
</dbReference>
<dbReference type="PANTHER" id="PTHR22617">
    <property type="entry name" value="CHEMOTAXIS SENSOR HISTIDINE KINASE-RELATED"/>
    <property type="match status" value="1"/>
</dbReference>
<dbReference type="PATRIC" id="fig|45073.5.peg.2586"/>
<proteinExistence type="predicted"/>
<dbReference type="InterPro" id="IPR039315">
    <property type="entry name" value="CheW"/>
</dbReference>
<dbReference type="GO" id="GO:0007165">
    <property type="term" value="P:signal transduction"/>
    <property type="evidence" value="ECO:0007669"/>
    <property type="project" value="InterPro"/>
</dbReference>
<dbReference type="Proteomes" id="UP000054618">
    <property type="component" value="Unassembled WGS sequence"/>
</dbReference>
<dbReference type="OrthoDB" id="5641348at2"/>
<dbReference type="AlphaFoldDB" id="A0A0W0XPL7"/>
<dbReference type="Pfam" id="PF01584">
    <property type="entry name" value="CheW"/>
    <property type="match status" value="1"/>
</dbReference>
<dbReference type="InterPro" id="IPR002545">
    <property type="entry name" value="CheW-lke_dom"/>
</dbReference>
<evidence type="ECO:0000259" key="1">
    <source>
        <dbReference type="PROSITE" id="PS50851"/>
    </source>
</evidence>
<protein>
    <submittedName>
        <fullName evidence="2">Chemotaxis protein CheW</fullName>
    </submittedName>
</protein>
<comment type="caution">
    <text evidence="2">The sequence shown here is derived from an EMBL/GenBank/DDBJ whole genome shotgun (WGS) entry which is preliminary data.</text>
</comment>
<organism evidence="2 3">
    <name type="scientific">Legionella quinlivanii</name>
    <dbReference type="NCBI Taxonomy" id="45073"/>
    <lineage>
        <taxon>Bacteria</taxon>
        <taxon>Pseudomonadati</taxon>
        <taxon>Pseudomonadota</taxon>
        <taxon>Gammaproteobacteria</taxon>
        <taxon>Legionellales</taxon>
        <taxon>Legionellaceae</taxon>
        <taxon>Legionella</taxon>
    </lineage>
</organism>
<dbReference type="GO" id="GO:0006935">
    <property type="term" value="P:chemotaxis"/>
    <property type="evidence" value="ECO:0007669"/>
    <property type="project" value="InterPro"/>
</dbReference>
<dbReference type="EMBL" id="LNYS01000022">
    <property type="protein sequence ID" value="KTD46520.1"/>
    <property type="molecule type" value="Genomic_DNA"/>
</dbReference>
<gene>
    <name evidence="2" type="primary">cheW</name>
    <name evidence="2" type="ORF">Lqui_2445</name>
</gene>
<accession>A0A0W0XPL7</accession>